<evidence type="ECO:0000313" key="1">
    <source>
        <dbReference type="EMBL" id="MBB4903843.1"/>
    </source>
</evidence>
<proteinExistence type="predicted"/>
<gene>
    <name evidence="1" type="ORF">FHR82_000053</name>
</gene>
<organism evidence="1 2">
    <name type="scientific">Actinophytocola algeriensis</name>
    <dbReference type="NCBI Taxonomy" id="1768010"/>
    <lineage>
        <taxon>Bacteria</taxon>
        <taxon>Bacillati</taxon>
        <taxon>Actinomycetota</taxon>
        <taxon>Actinomycetes</taxon>
        <taxon>Pseudonocardiales</taxon>
        <taxon>Pseudonocardiaceae</taxon>
    </lineage>
</organism>
<comment type="caution">
    <text evidence="1">The sequence shown here is derived from an EMBL/GenBank/DDBJ whole genome shotgun (WGS) entry which is preliminary data.</text>
</comment>
<sequence>MNAVILTGANPGARLTDGDVVTAFASVWTVDWSVRGAGTALVLWHGDRVRAVGSDPALAEWLAQYFVRHFPEVDGLPWPAPEVDAAPVTVELDLTTGLTARGGGVEVSMSDVLGRRTFATDSFSLDGVPHSLQLLLAPVAEAAITVDGHRVPGTVTVGGTEHRPSSSAFLATAEVWSV</sequence>
<keyword evidence="2" id="KW-1185">Reference proteome</keyword>
<evidence type="ECO:0000313" key="2">
    <source>
        <dbReference type="Proteomes" id="UP000520767"/>
    </source>
</evidence>
<dbReference type="AlphaFoldDB" id="A0A7W7PZ33"/>
<protein>
    <submittedName>
        <fullName evidence="1">Uncharacterized protein</fullName>
    </submittedName>
</protein>
<dbReference type="EMBL" id="JACHJQ010000001">
    <property type="protein sequence ID" value="MBB4903843.1"/>
    <property type="molecule type" value="Genomic_DNA"/>
</dbReference>
<dbReference type="RefSeq" id="WP_184808175.1">
    <property type="nucleotide sequence ID" value="NZ_JACHJQ010000001.1"/>
</dbReference>
<dbReference type="Proteomes" id="UP000520767">
    <property type="component" value="Unassembled WGS sequence"/>
</dbReference>
<accession>A0A7W7PZ33</accession>
<name>A0A7W7PZ33_9PSEU</name>
<reference evidence="1 2" key="1">
    <citation type="submission" date="2020-08" db="EMBL/GenBank/DDBJ databases">
        <title>Genomic Encyclopedia of Type Strains, Phase III (KMG-III): the genomes of soil and plant-associated and newly described type strains.</title>
        <authorList>
            <person name="Whitman W."/>
        </authorList>
    </citation>
    <scope>NUCLEOTIDE SEQUENCE [LARGE SCALE GENOMIC DNA]</scope>
    <source>
        <strain evidence="1 2">CECT 8960</strain>
    </source>
</reference>